<evidence type="ECO:0000259" key="1">
    <source>
        <dbReference type="Pfam" id="PF00534"/>
    </source>
</evidence>
<protein>
    <submittedName>
        <fullName evidence="3">Glycosyltransferase involved in cell wall biosynthesis</fullName>
    </submittedName>
</protein>
<evidence type="ECO:0000259" key="2">
    <source>
        <dbReference type="Pfam" id="PF13439"/>
    </source>
</evidence>
<dbReference type="PANTHER" id="PTHR45947">
    <property type="entry name" value="SULFOQUINOVOSYL TRANSFERASE SQD2"/>
    <property type="match status" value="1"/>
</dbReference>
<dbReference type="Gene3D" id="3.40.50.2000">
    <property type="entry name" value="Glycogen Phosphorylase B"/>
    <property type="match status" value="2"/>
</dbReference>
<dbReference type="RefSeq" id="WP_113957868.1">
    <property type="nucleotide sequence ID" value="NZ_QNRR01000002.1"/>
</dbReference>
<evidence type="ECO:0000313" key="3">
    <source>
        <dbReference type="EMBL" id="RBP46344.1"/>
    </source>
</evidence>
<dbReference type="InterPro" id="IPR001296">
    <property type="entry name" value="Glyco_trans_1"/>
</dbReference>
<accession>A0A366HTV0</accession>
<dbReference type="InterPro" id="IPR028098">
    <property type="entry name" value="Glyco_trans_4-like_N"/>
</dbReference>
<feature type="domain" description="Glycosyltransferase subfamily 4-like N-terminal" evidence="2">
    <location>
        <begin position="35"/>
        <end position="189"/>
    </location>
</feature>
<dbReference type="OrthoDB" id="178536at2"/>
<organism evidence="3 4">
    <name type="scientific">Roseimicrobium gellanilyticum</name>
    <dbReference type="NCBI Taxonomy" id="748857"/>
    <lineage>
        <taxon>Bacteria</taxon>
        <taxon>Pseudomonadati</taxon>
        <taxon>Verrucomicrobiota</taxon>
        <taxon>Verrucomicrobiia</taxon>
        <taxon>Verrucomicrobiales</taxon>
        <taxon>Verrucomicrobiaceae</taxon>
        <taxon>Roseimicrobium</taxon>
    </lineage>
</organism>
<sequence>MNPERATKPVIASYVSDFVKPDMLHVYRQITGQQRVTPWVFTHKREGEERFPFQKKRLVVLPKPRLRWWRRFVSKSIKREPWQLYRWELRHALLELVRADAKLLHVYFGHTAIHLRPLLRAFPHPTVVSFHGADAGVDMGKNAHRSAMEEVFAVADQIQARSQSLADDLVKLGCPPEKLRVQRTGIPLEEWSFVPRTTPADGAWRMLQSCRFIAKKGLDLTLRAFATAHREFPQAQLILAGDGPLKEELQKQAEKLGIAAAVTFTGFLAQDELRKHVYASHVFLHPSRTSKDGNREGIPNSMLEAMASGAPVIATQHGGIPEAVTDGESGLLVPEDDHEALAKALLSVLKDESLATKLGHGARKAVEEKFDRARNIRLLEDSYLELIARG</sequence>
<feature type="domain" description="Glycosyl transferase family 1" evidence="1">
    <location>
        <begin position="201"/>
        <end position="364"/>
    </location>
</feature>
<dbReference type="Pfam" id="PF13439">
    <property type="entry name" value="Glyco_transf_4"/>
    <property type="match status" value="1"/>
</dbReference>
<dbReference type="SUPFAM" id="SSF53756">
    <property type="entry name" value="UDP-Glycosyltransferase/glycogen phosphorylase"/>
    <property type="match status" value="1"/>
</dbReference>
<dbReference type="AlphaFoldDB" id="A0A366HTV0"/>
<dbReference type="GO" id="GO:0016757">
    <property type="term" value="F:glycosyltransferase activity"/>
    <property type="evidence" value="ECO:0007669"/>
    <property type="project" value="InterPro"/>
</dbReference>
<gene>
    <name evidence="3" type="ORF">DES53_102734</name>
</gene>
<name>A0A366HTV0_9BACT</name>
<evidence type="ECO:0000313" key="4">
    <source>
        <dbReference type="Proteomes" id="UP000253426"/>
    </source>
</evidence>
<comment type="caution">
    <text evidence="3">The sequence shown here is derived from an EMBL/GenBank/DDBJ whole genome shotgun (WGS) entry which is preliminary data.</text>
</comment>
<dbReference type="EMBL" id="QNRR01000002">
    <property type="protein sequence ID" value="RBP46344.1"/>
    <property type="molecule type" value="Genomic_DNA"/>
</dbReference>
<proteinExistence type="predicted"/>
<keyword evidence="3" id="KW-0808">Transferase</keyword>
<reference evidence="3 4" key="1">
    <citation type="submission" date="2018-06" db="EMBL/GenBank/DDBJ databases">
        <title>Genomic Encyclopedia of Type Strains, Phase IV (KMG-IV): sequencing the most valuable type-strain genomes for metagenomic binning, comparative biology and taxonomic classification.</title>
        <authorList>
            <person name="Goeker M."/>
        </authorList>
    </citation>
    <scope>NUCLEOTIDE SEQUENCE [LARGE SCALE GENOMIC DNA]</scope>
    <source>
        <strain evidence="3 4">DSM 25532</strain>
    </source>
</reference>
<dbReference type="Proteomes" id="UP000253426">
    <property type="component" value="Unassembled WGS sequence"/>
</dbReference>
<dbReference type="PANTHER" id="PTHR45947:SF3">
    <property type="entry name" value="SULFOQUINOVOSYL TRANSFERASE SQD2"/>
    <property type="match status" value="1"/>
</dbReference>
<dbReference type="InterPro" id="IPR050194">
    <property type="entry name" value="Glycosyltransferase_grp1"/>
</dbReference>
<keyword evidence="4" id="KW-1185">Reference proteome</keyword>
<dbReference type="Pfam" id="PF00534">
    <property type="entry name" value="Glycos_transf_1"/>
    <property type="match status" value="1"/>
</dbReference>